<keyword evidence="10" id="KW-1185">Reference proteome</keyword>
<comment type="cofactor">
    <cofactor evidence="1">
        <name>Zn(2+)</name>
        <dbReference type="ChEBI" id="CHEBI:29105"/>
    </cofactor>
</comment>
<reference evidence="9 10" key="1">
    <citation type="journal article" date="2021" name="Sci. Rep.">
        <title>The distribution of antibiotic resistance genes in chicken gut microbiota commensals.</title>
        <authorList>
            <person name="Juricova H."/>
            <person name="Matiasovicova J."/>
            <person name="Kubasova T."/>
            <person name="Cejkova D."/>
            <person name="Rychlik I."/>
        </authorList>
    </citation>
    <scope>NUCLEOTIDE SEQUENCE [LARGE SCALE GENOMIC DNA]</scope>
    <source>
        <strain evidence="9 10">An829</strain>
    </source>
</reference>
<dbReference type="Gene3D" id="2.70.70.10">
    <property type="entry name" value="Glucose Permease (Domain IIA)"/>
    <property type="match status" value="1"/>
</dbReference>
<feature type="compositionally biased region" description="Basic and acidic residues" evidence="7">
    <location>
        <begin position="408"/>
        <end position="422"/>
    </location>
</feature>
<evidence type="ECO:0000256" key="3">
    <source>
        <dbReference type="ARBA" id="ARBA00022723"/>
    </source>
</evidence>
<keyword evidence="5" id="KW-0862">Zinc</keyword>
<dbReference type="CDD" id="cd12797">
    <property type="entry name" value="M23_peptidase"/>
    <property type="match status" value="1"/>
</dbReference>
<evidence type="ECO:0000256" key="2">
    <source>
        <dbReference type="ARBA" id="ARBA00022670"/>
    </source>
</evidence>
<keyword evidence="4" id="KW-0378">Hydrolase</keyword>
<evidence type="ECO:0000313" key="9">
    <source>
        <dbReference type="EMBL" id="MBM6703362.1"/>
    </source>
</evidence>
<keyword evidence="3" id="KW-0479">Metal-binding</keyword>
<proteinExistence type="predicted"/>
<evidence type="ECO:0000256" key="6">
    <source>
        <dbReference type="ARBA" id="ARBA00023049"/>
    </source>
</evidence>
<evidence type="ECO:0000256" key="4">
    <source>
        <dbReference type="ARBA" id="ARBA00022801"/>
    </source>
</evidence>
<gene>
    <name evidence="9" type="ORF">H6A60_02420</name>
</gene>
<comment type="caution">
    <text evidence="9">The sequence shown here is derived from an EMBL/GenBank/DDBJ whole genome shotgun (WGS) entry which is preliminary data.</text>
</comment>
<evidence type="ECO:0000256" key="7">
    <source>
        <dbReference type="SAM" id="MobiDB-lite"/>
    </source>
</evidence>
<dbReference type="SUPFAM" id="SSF51261">
    <property type="entry name" value="Duplicated hybrid motif"/>
    <property type="match status" value="1"/>
</dbReference>
<dbReference type="PANTHER" id="PTHR21666">
    <property type="entry name" value="PEPTIDASE-RELATED"/>
    <property type="match status" value="1"/>
</dbReference>
<evidence type="ECO:0000313" key="10">
    <source>
        <dbReference type="Proteomes" id="UP000715095"/>
    </source>
</evidence>
<evidence type="ECO:0000256" key="1">
    <source>
        <dbReference type="ARBA" id="ARBA00001947"/>
    </source>
</evidence>
<dbReference type="InterPro" id="IPR016047">
    <property type="entry name" value="M23ase_b-sheet_dom"/>
</dbReference>
<dbReference type="PANTHER" id="PTHR21666:SF288">
    <property type="entry name" value="CELL DIVISION PROTEIN YTFB"/>
    <property type="match status" value="1"/>
</dbReference>
<feature type="region of interest" description="Disordered" evidence="7">
    <location>
        <begin position="394"/>
        <end position="481"/>
    </location>
</feature>
<evidence type="ECO:0000256" key="5">
    <source>
        <dbReference type="ARBA" id="ARBA00022833"/>
    </source>
</evidence>
<name>A0ABS2DQF9_9BURK</name>
<dbReference type="InterPro" id="IPR050570">
    <property type="entry name" value="Cell_wall_metabolism_enzyme"/>
</dbReference>
<feature type="domain" description="M23ase beta-sheet core" evidence="8">
    <location>
        <begin position="261"/>
        <end position="358"/>
    </location>
</feature>
<accession>A0ABS2DQF9</accession>
<dbReference type="InterPro" id="IPR011055">
    <property type="entry name" value="Dup_hybrid_motif"/>
</dbReference>
<protein>
    <submittedName>
        <fullName evidence="9">Peptidoglycan DD-metalloendopeptidase family protein</fullName>
    </submittedName>
</protein>
<feature type="compositionally biased region" description="Basic and acidic residues" evidence="7">
    <location>
        <begin position="471"/>
        <end position="481"/>
    </location>
</feature>
<sequence length="481" mass="52679">MRAPIAAPNLSEEIRAAVGVGDWRPVHVVARPGETLMSLFSRLGINDPEAYEFISTTPKTEPLWMPQTGQYVTTGVAPDGKLIYMRLFMEGPYERDNRTVEVMRVAGSFAVSVLPYNFATSETLVSGTVGKTLWDTAQTLGIPDSVLEQLEAVWDRADNPVRTMQPGDTLRLVYEKKFADGRFVRNGQLLAVQIIEDGHRVTTPQVHEAFWFSDGEHAGSFYALDGRSASQTFMRVPLDVKDISSEFAPLRRHPITGQLRSHNGTDMRAPSGSLIFAAADGSIERVAYEARGYGHYVTINHGLGRKTLYAHMRKVAKGIRPGMRVKKGQVIGFVGMTGLATGPHLHYELMIDGVQINPRTADLPDTENLSPYQLAQLRAQTAAIQEKFEVAAELEGKPSPGRMLAGQMKREAQADAEQEKAALESASAEDAQTSDEGKTAQSARNARSGGRSEGSARNVSIEQNGVRARAKHLEPADAREH</sequence>
<dbReference type="Gene3D" id="3.10.450.350">
    <property type="match status" value="2"/>
</dbReference>
<dbReference type="Pfam" id="PF01551">
    <property type="entry name" value="Peptidase_M23"/>
    <property type="match status" value="1"/>
</dbReference>
<organism evidence="9 10">
    <name type="scientific">Sutterella massiliensis</name>
    <dbReference type="NCBI Taxonomy" id="1816689"/>
    <lineage>
        <taxon>Bacteria</taxon>
        <taxon>Pseudomonadati</taxon>
        <taxon>Pseudomonadota</taxon>
        <taxon>Betaproteobacteria</taxon>
        <taxon>Burkholderiales</taxon>
        <taxon>Sutterellaceae</taxon>
        <taxon>Sutterella</taxon>
    </lineage>
</organism>
<keyword evidence="2" id="KW-0645">Protease</keyword>
<dbReference type="Proteomes" id="UP000715095">
    <property type="component" value="Unassembled WGS sequence"/>
</dbReference>
<dbReference type="EMBL" id="JACJJC010000002">
    <property type="protein sequence ID" value="MBM6703362.1"/>
    <property type="molecule type" value="Genomic_DNA"/>
</dbReference>
<keyword evidence="6" id="KW-0482">Metalloprotease</keyword>
<evidence type="ECO:0000259" key="8">
    <source>
        <dbReference type="Pfam" id="PF01551"/>
    </source>
</evidence>